<name>A0A2X3DS34_9ACTO</name>
<reference evidence="1 2" key="1">
    <citation type="submission" date="2018-06" db="EMBL/GenBank/DDBJ databases">
        <authorList>
            <consortium name="Pathogen Informatics"/>
            <person name="Doyle S."/>
        </authorList>
    </citation>
    <scope>NUCLEOTIDE SEQUENCE [LARGE SCALE GENOMIC DNA]</scope>
    <source>
        <strain evidence="1 2">NCTC11820</strain>
    </source>
</reference>
<accession>A0A2X3DS34</accession>
<proteinExistence type="predicted"/>
<dbReference type="AlphaFoldDB" id="A0A2X3DS34"/>
<dbReference type="Proteomes" id="UP000250245">
    <property type="component" value="Unassembled WGS sequence"/>
</dbReference>
<protein>
    <submittedName>
        <fullName evidence="1">Uncharacterized protein</fullName>
    </submittedName>
</protein>
<evidence type="ECO:0000313" key="1">
    <source>
        <dbReference type="EMBL" id="SQC02299.1"/>
    </source>
</evidence>
<organism evidence="1 2">
    <name type="scientific">Mobiluncus curtisii</name>
    <dbReference type="NCBI Taxonomy" id="2051"/>
    <lineage>
        <taxon>Bacteria</taxon>
        <taxon>Bacillati</taxon>
        <taxon>Actinomycetota</taxon>
        <taxon>Actinomycetes</taxon>
        <taxon>Actinomycetales</taxon>
        <taxon>Actinomycetaceae</taxon>
        <taxon>Mobiluncus</taxon>
    </lineage>
</organism>
<gene>
    <name evidence="1" type="ORF">NCTC11820_02187</name>
</gene>
<evidence type="ECO:0000313" key="2">
    <source>
        <dbReference type="Proteomes" id="UP000250245"/>
    </source>
</evidence>
<sequence>MDCSVYADCWVDNNARPRVFPGANPPFRFHSRLGASQLRFVSRCPHRGGVIAGDGRCRSCVGLYRYHVHRGFRGAARKLSGVDFNFRFRLAVAGAVSSRTCPQGDSVAHPDYIRGWFSAAGIRFLALPAQWSQARFAGVAQFHHESQERRRRCKSGVWVEGCCCSRAAAGARDPRGDFVPQRESPAAFGADIPDSRWFSSSHVCRYGLSVVYGCRIPLDPLGYGDSRTGQPGFIAGCFAGQAWVVGHPGHVSVRGGMLDKCLHLYLQRLHFAR</sequence>
<dbReference type="EMBL" id="UASJ01000014">
    <property type="protein sequence ID" value="SQC02299.1"/>
    <property type="molecule type" value="Genomic_DNA"/>
</dbReference>